<organism evidence="1">
    <name type="scientific">bioreactor metagenome</name>
    <dbReference type="NCBI Taxonomy" id="1076179"/>
    <lineage>
        <taxon>unclassified sequences</taxon>
        <taxon>metagenomes</taxon>
        <taxon>ecological metagenomes</taxon>
    </lineage>
</organism>
<accession>A0A644VL28</accession>
<comment type="caution">
    <text evidence="1">The sequence shown here is derived from an EMBL/GenBank/DDBJ whole genome shotgun (WGS) entry which is preliminary data.</text>
</comment>
<dbReference type="AlphaFoldDB" id="A0A644VL28"/>
<evidence type="ECO:0000313" key="1">
    <source>
        <dbReference type="EMBL" id="MPL91880.1"/>
    </source>
</evidence>
<proteinExistence type="predicted"/>
<name>A0A644VL28_9ZZZZ</name>
<protein>
    <submittedName>
        <fullName evidence="1">Uncharacterized protein</fullName>
    </submittedName>
</protein>
<dbReference type="EMBL" id="VSSQ01000342">
    <property type="protein sequence ID" value="MPL91880.1"/>
    <property type="molecule type" value="Genomic_DNA"/>
</dbReference>
<reference evidence="1" key="1">
    <citation type="submission" date="2019-08" db="EMBL/GenBank/DDBJ databases">
        <authorList>
            <person name="Kucharzyk K."/>
            <person name="Murdoch R.W."/>
            <person name="Higgins S."/>
            <person name="Loffler F."/>
        </authorList>
    </citation>
    <scope>NUCLEOTIDE SEQUENCE</scope>
</reference>
<sequence length="190" mass="22599">MQTTRSLCRTCAVRKNVAPKLAVIRSLYYIQCTMKRECEMEAQREQNTQLMKQMDCVFLSAESSLEQIWRHFYTLAHLFAKSQDLASSLNCFIDVFLIRGNEMHNPDKDWLDFFRRQFAMYLMGKRRITCSLSEGDMIHDFLKMEYEMLKEELEQSELPFARENLSQWFASIELDFPWLVGDFEPKWSVG</sequence>
<gene>
    <name evidence="1" type="ORF">SDC9_37963</name>
</gene>